<dbReference type="InterPro" id="IPR036388">
    <property type="entry name" value="WH-like_DNA-bd_sf"/>
</dbReference>
<keyword evidence="3" id="KW-0805">Transcription regulation</keyword>
<dbReference type="Pfam" id="PF00392">
    <property type="entry name" value="GntR"/>
    <property type="match status" value="1"/>
</dbReference>
<dbReference type="InterPro" id="IPR036390">
    <property type="entry name" value="WH_DNA-bd_sf"/>
</dbReference>
<keyword evidence="2" id="KW-0663">Pyridoxal phosphate</keyword>
<feature type="domain" description="HTH gntR-type" evidence="6">
    <location>
        <begin position="12"/>
        <end position="80"/>
    </location>
</feature>
<dbReference type="InterPro" id="IPR015424">
    <property type="entry name" value="PyrdxlP-dep_Trfase"/>
</dbReference>
<dbReference type="PRINTS" id="PR00035">
    <property type="entry name" value="HTHGNTR"/>
</dbReference>
<accession>A0ABQ3WIM3</accession>
<keyword evidence="5" id="KW-0804">Transcription</keyword>
<evidence type="ECO:0000256" key="3">
    <source>
        <dbReference type="ARBA" id="ARBA00023015"/>
    </source>
</evidence>
<evidence type="ECO:0000256" key="4">
    <source>
        <dbReference type="ARBA" id="ARBA00023125"/>
    </source>
</evidence>
<dbReference type="PROSITE" id="PS50949">
    <property type="entry name" value="HTH_GNTR"/>
    <property type="match status" value="1"/>
</dbReference>
<dbReference type="SUPFAM" id="SSF53383">
    <property type="entry name" value="PLP-dependent transferases"/>
    <property type="match status" value="1"/>
</dbReference>
<comment type="similarity">
    <text evidence="1">In the C-terminal section; belongs to the class-I pyridoxal-phosphate-dependent aminotransferase family.</text>
</comment>
<protein>
    <submittedName>
        <fullName evidence="7">GntR family transcriptional regulator</fullName>
    </submittedName>
</protein>
<dbReference type="InterPro" id="IPR000524">
    <property type="entry name" value="Tscrpt_reg_HTH_GntR"/>
</dbReference>
<sequence length="470" mass="49424">MNLIVELEPGTAGRAAAVYRALRAAIGDGRVPSGYRLPSTRVLAADLGVSRGSVAGAYERLAAEGLLTTRVGAGTFVAEVPLSRRPSGAAADPLRPRDGWTLLPAPVSGAVPAPRYDFRAGIPDARLFPFGTWRRLVGAELRLGANGPGTYADPAGHPALRSAVARHLGVSRSVRASAADLVITNGTQHALDLIARVLLRPGDVAAVEDPGYPPARRLFASLGVRVAPVPVDADGLVVSALPDRARLVYVTPSHQFPLGGAMSQARRHELLEWARTRPAAIVEDDYDSEFRFSARPLEPLSTLDRSGRVLYVGTFSKSMLPAVRTGFVLAPPGLRPALVAARQVGDSHGQTAVQAALARFIDEGWFARHVRRAGRAYAARHARVVAALTAIPGLEVLPTAAGLHVTALLRPGLDASRIVAAARRDGLALEELAAYAGDRSQSVSGLVVGFGAVDDALIEEGLDLLRPLTA</sequence>
<dbReference type="Gene3D" id="1.10.10.10">
    <property type="entry name" value="Winged helix-like DNA-binding domain superfamily/Winged helix DNA-binding domain"/>
    <property type="match status" value="1"/>
</dbReference>
<evidence type="ECO:0000313" key="7">
    <source>
        <dbReference type="EMBL" id="GID46080.1"/>
    </source>
</evidence>
<keyword evidence="4" id="KW-0238">DNA-binding</keyword>
<dbReference type="Gene3D" id="3.40.640.10">
    <property type="entry name" value="Type I PLP-dependent aspartate aminotransferase-like (Major domain)"/>
    <property type="match status" value="1"/>
</dbReference>
<proteinExistence type="inferred from homology"/>
<gene>
    <name evidence="7" type="ORF">Aca07nite_33550</name>
</gene>
<reference evidence="7" key="1">
    <citation type="submission" date="2021-01" db="EMBL/GenBank/DDBJ databases">
        <title>Whole genome shotgun sequence of Actinoplanes capillaceus NBRC 16408.</title>
        <authorList>
            <person name="Komaki H."/>
            <person name="Tamura T."/>
        </authorList>
    </citation>
    <scope>NUCLEOTIDE SEQUENCE [LARGE SCALE GENOMIC DNA]</scope>
    <source>
        <strain evidence="7">NBRC 16408</strain>
    </source>
</reference>
<organism evidence="7">
    <name type="scientific">Actinoplanes campanulatus</name>
    <dbReference type="NCBI Taxonomy" id="113559"/>
    <lineage>
        <taxon>Bacteria</taxon>
        <taxon>Bacillati</taxon>
        <taxon>Actinomycetota</taxon>
        <taxon>Actinomycetes</taxon>
        <taxon>Micromonosporales</taxon>
        <taxon>Micromonosporaceae</taxon>
        <taxon>Actinoplanes</taxon>
    </lineage>
</organism>
<comment type="caution">
    <text evidence="7">The sequence shown here is derived from an EMBL/GenBank/DDBJ whole genome shotgun (WGS) entry which is preliminary data.</text>
</comment>
<dbReference type="PANTHER" id="PTHR46577">
    <property type="entry name" value="HTH-TYPE TRANSCRIPTIONAL REGULATORY PROTEIN GABR"/>
    <property type="match status" value="1"/>
</dbReference>
<dbReference type="PANTHER" id="PTHR46577:SF1">
    <property type="entry name" value="HTH-TYPE TRANSCRIPTIONAL REGULATORY PROTEIN GABR"/>
    <property type="match status" value="1"/>
</dbReference>
<evidence type="ECO:0000256" key="2">
    <source>
        <dbReference type="ARBA" id="ARBA00022898"/>
    </source>
</evidence>
<dbReference type="EMBL" id="BOMF01000065">
    <property type="protein sequence ID" value="GID46080.1"/>
    <property type="molecule type" value="Genomic_DNA"/>
</dbReference>
<evidence type="ECO:0000256" key="1">
    <source>
        <dbReference type="ARBA" id="ARBA00005384"/>
    </source>
</evidence>
<dbReference type="Pfam" id="PF00155">
    <property type="entry name" value="Aminotran_1_2"/>
    <property type="match status" value="1"/>
</dbReference>
<dbReference type="InterPro" id="IPR004839">
    <property type="entry name" value="Aminotransferase_I/II_large"/>
</dbReference>
<dbReference type="CDD" id="cd00609">
    <property type="entry name" value="AAT_like"/>
    <property type="match status" value="1"/>
</dbReference>
<dbReference type="RefSeq" id="WP_204296458.1">
    <property type="nucleotide sequence ID" value="NZ_BOMF01000065.1"/>
</dbReference>
<dbReference type="CDD" id="cd07377">
    <property type="entry name" value="WHTH_GntR"/>
    <property type="match status" value="1"/>
</dbReference>
<dbReference type="SMART" id="SM00345">
    <property type="entry name" value="HTH_GNTR"/>
    <property type="match status" value="1"/>
</dbReference>
<evidence type="ECO:0000256" key="5">
    <source>
        <dbReference type="ARBA" id="ARBA00023163"/>
    </source>
</evidence>
<evidence type="ECO:0000259" key="6">
    <source>
        <dbReference type="PROSITE" id="PS50949"/>
    </source>
</evidence>
<name>A0ABQ3WIM3_9ACTN</name>
<dbReference type="SUPFAM" id="SSF46785">
    <property type="entry name" value="Winged helix' DNA-binding domain"/>
    <property type="match status" value="1"/>
</dbReference>
<dbReference type="InterPro" id="IPR051446">
    <property type="entry name" value="HTH_trans_reg/aminotransferase"/>
</dbReference>
<dbReference type="InterPro" id="IPR015421">
    <property type="entry name" value="PyrdxlP-dep_Trfase_major"/>
</dbReference>